<proteinExistence type="predicted"/>
<reference evidence="5" key="1">
    <citation type="submission" date="2015-12" db="EMBL/GenBank/DDBJ databases">
        <authorList>
            <person name="Lauer A."/>
            <person name="Humrighouse B."/>
            <person name="Loparev V."/>
            <person name="Shewmaker P.L."/>
            <person name="Whitney A.M."/>
            <person name="McLaughlin R.W."/>
        </authorList>
    </citation>
    <scope>NUCLEOTIDE SEQUENCE [LARGE SCALE GENOMIC DNA]</scope>
    <source>
        <strain evidence="5">LMG 26678</strain>
    </source>
</reference>
<gene>
    <name evidence="4" type="ORF">ATZ35_08215</name>
</gene>
<dbReference type="InterPro" id="IPR050680">
    <property type="entry name" value="YpeA/RimI_acetyltransf"/>
</dbReference>
<evidence type="ECO:0000259" key="3">
    <source>
        <dbReference type="PROSITE" id="PS51186"/>
    </source>
</evidence>
<dbReference type="PANTHER" id="PTHR43420:SF44">
    <property type="entry name" value="ACETYLTRANSFERASE YPEA"/>
    <property type="match status" value="1"/>
</dbReference>
<dbReference type="PROSITE" id="PS51186">
    <property type="entry name" value="GNAT"/>
    <property type="match status" value="1"/>
</dbReference>
<evidence type="ECO:0000256" key="1">
    <source>
        <dbReference type="ARBA" id="ARBA00022679"/>
    </source>
</evidence>
<dbReference type="InterPro" id="IPR000182">
    <property type="entry name" value="GNAT_dom"/>
</dbReference>
<feature type="domain" description="N-acetyltransferase" evidence="3">
    <location>
        <begin position="8"/>
        <end position="202"/>
    </location>
</feature>
<dbReference type="RefSeq" id="WP_208930343.1">
    <property type="nucleotide sequence ID" value="NZ_CP013655.1"/>
</dbReference>
<sequence>MNNSIQVMARDQLSQQEEKEVLRLLLTSFSAKFGTLHLKLDEQLDILVYLDRKYSQQLAPVDYIAKKENKIVGLLTIAGTTNYPQKLAYPFELVKKYGFFTIAHYLLLLTALDYRSADKEQYIENIAVHEKCQKQGIAKELIEMAQANTKNGEKLTLLVSAENTHAKRLYLKCGFSIVKRKRKVLLGFLVNEPNWLFMEWSR</sequence>
<dbReference type="KEGG" id="erx:ATZ35_08215"/>
<accession>A0A0U2WPE1</accession>
<evidence type="ECO:0000256" key="2">
    <source>
        <dbReference type="ARBA" id="ARBA00023315"/>
    </source>
</evidence>
<dbReference type="Proteomes" id="UP000067523">
    <property type="component" value="Chromosome"/>
</dbReference>
<dbReference type="Gene3D" id="3.40.630.30">
    <property type="match status" value="1"/>
</dbReference>
<dbReference type="SUPFAM" id="SSF55729">
    <property type="entry name" value="Acyl-CoA N-acyltransferases (Nat)"/>
    <property type="match status" value="1"/>
</dbReference>
<dbReference type="InterPro" id="IPR016181">
    <property type="entry name" value="Acyl_CoA_acyltransferase"/>
</dbReference>
<dbReference type="AlphaFoldDB" id="A0A0U2WPE1"/>
<dbReference type="GO" id="GO:0016747">
    <property type="term" value="F:acyltransferase activity, transferring groups other than amino-acyl groups"/>
    <property type="evidence" value="ECO:0007669"/>
    <property type="project" value="InterPro"/>
</dbReference>
<protein>
    <recommendedName>
        <fullName evidence="3">N-acetyltransferase domain-containing protein</fullName>
    </recommendedName>
</protein>
<evidence type="ECO:0000313" key="5">
    <source>
        <dbReference type="Proteomes" id="UP000067523"/>
    </source>
</evidence>
<dbReference type="STRING" id="118060.ATZ35_08215"/>
<name>A0A0U2WPE1_9ENTE</name>
<dbReference type="Pfam" id="PF00583">
    <property type="entry name" value="Acetyltransf_1"/>
    <property type="match status" value="1"/>
</dbReference>
<organism evidence="4 5">
    <name type="scientific">Enterococcus rotai</name>
    <dbReference type="NCBI Taxonomy" id="118060"/>
    <lineage>
        <taxon>Bacteria</taxon>
        <taxon>Bacillati</taxon>
        <taxon>Bacillota</taxon>
        <taxon>Bacilli</taxon>
        <taxon>Lactobacillales</taxon>
        <taxon>Enterococcaceae</taxon>
        <taxon>Enterococcus</taxon>
    </lineage>
</organism>
<dbReference type="EMBL" id="CP013655">
    <property type="protein sequence ID" value="ALS37142.1"/>
    <property type="molecule type" value="Genomic_DNA"/>
</dbReference>
<dbReference type="PANTHER" id="PTHR43420">
    <property type="entry name" value="ACETYLTRANSFERASE"/>
    <property type="match status" value="1"/>
</dbReference>
<keyword evidence="1" id="KW-0808">Transferase</keyword>
<keyword evidence="2" id="KW-0012">Acyltransferase</keyword>
<keyword evidence="5" id="KW-1185">Reference proteome</keyword>
<dbReference type="CDD" id="cd04301">
    <property type="entry name" value="NAT_SF"/>
    <property type="match status" value="1"/>
</dbReference>
<evidence type="ECO:0000313" key="4">
    <source>
        <dbReference type="EMBL" id="ALS37142.1"/>
    </source>
</evidence>